<comment type="caution">
    <text evidence="1">The sequence shown here is derived from an EMBL/GenBank/DDBJ whole genome shotgun (WGS) entry which is preliminary data.</text>
</comment>
<proteinExistence type="predicted"/>
<reference evidence="2" key="1">
    <citation type="journal article" date="2023" name="Mol. Phylogenet. Evol.">
        <title>Genome-scale phylogeny and comparative genomics of the fungal order Sordariales.</title>
        <authorList>
            <person name="Hensen N."/>
            <person name="Bonometti L."/>
            <person name="Westerberg I."/>
            <person name="Brannstrom I.O."/>
            <person name="Guillou S."/>
            <person name="Cros-Aarteil S."/>
            <person name="Calhoun S."/>
            <person name="Haridas S."/>
            <person name="Kuo A."/>
            <person name="Mondo S."/>
            <person name="Pangilinan J."/>
            <person name="Riley R."/>
            <person name="LaButti K."/>
            <person name="Andreopoulos B."/>
            <person name="Lipzen A."/>
            <person name="Chen C."/>
            <person name="Yan M."/>
            <person name="Daum C."/>
            <person name="Ng V."/>
            <person name="Clum A."/>
            <person name="Steindorff A."/>
            <person name="Ohm R.A."/>
            <person name="Martin F."/>
            <person name="Silar P."/>
            <person name="Natvig D.O."/>
            <person name="Lalanne C."/>
            <person name="Gautier V."/>
            <person name="Ament-Velasquez S.L."/>
            <person name="Kruys A."/>
            <person name="Hutchinson M.I."/>
            <person name="Powell A.J."/>
            <person name="Barry K."/>
            <person name="Miller A.N."/>
            <person name="Grigoriev I.V."/>
            <person name="Debuchy R."/>
            <person name="Gladieux P."/>
            <person name="Hiltunen Thoren M."/>
            <person name="Johannesson H."/>
        </authorList>
    </citation>
    <scope>NUCLEOTIDE SEQUENCE [LARGE SCALE GENOMIC DNA]</scope>
    <source>
        <strain evidence="2">CBS 284.82</strain>
    </source>
</reference>
<name>A0AAN6PLU3_9PEZI</name>
<accession>A0AAN6PLU3</accession>
<dbReference type="EMBL" id="MU854330">
    <property type="protein sequence ID" value="KAK4043187.1"/>
    <property type="molecule type" value="Genomic_DNA"/>
</dbReference>
<evidence type="ECO:0000313" key="2">
    <source>
        <dbReference type="Proteomes" id="UP001303115"/>
    </source>
</evidence>
<protein>
    <submittedName>
        <fullName evidence="1">Uncharacterized protein</fullName>
    </submittedName>
</protein>
<keyword evidence="2" id="KW-1185">Reference proteome</keyword>
<dbReference type="Proteomes" id="UP001303115">
    <property type="component" value="Unassembled WGS sequence"/>
</dbReference>
<dbReference type="AlphaFoldDB" id="A0AAN6PLU3"/>
<organism evidence="1 2">
    <name type="scientific">Parachaetomium inaequale</name>
    <dbReference type="NCBI Taxonomy" id="2588326"/>
    <lineage>
        <taxon>Eukaryota</taxon>
        <taxon>Fungi</taxon>
        <taxon>Dikarya</taxon>
        <taxon>Ascomycota</taxon>
        <taxon>Pezizomycotina</taxon>
        <taxon>Sordariomycetes</taxon>
        <taxon>Sordariomycetidae</taxon>
        <taxon>Sordariales</taxon>
        <taxon>Chaetomiaceae</taxon>
        <taxon>Parachaetomium</taxon>
    </lineage>
</organism>
<evidence type="ECO:0000313" key="1">
    <source>
        <dbReference type="EMBL" id="KAK4043187.1"/>
    </source>
</evidence>
<gene>
    <name evidence="1" type="ORF">C8A01DRAFT_43833</name>
</gene>
<sequence length="654" mass="71625">MDDAIRLNAETFRHYFAQGYRTWQRLCLKAAGYHEFPADLVDFEHACPRAPYLHDNLELKPGYNFHATGTWTWHAGKGDDGCDLRPFQRSYSIPPSPERFPTWFGGERNHVGILTLAWAYVLSARWAEVVPGATALHYTDSQAVFKQPGTTTAGGCLGEIPVDLRPASDSAARWWAALLAPSQGWTTGISHSGSLLPAPWSTNLAQAANAPFVLLRTSTTAAPPPHLAPPSFSVAASYILAYSAHHRVRDQSRAAFAAAFAAALMLPTAGRIKQTISFTAAPSASPVPEQVPVWGRDVRQLDRLLTLSCNNFIRSLLSSAVFEPDMACNACGAWIQGAFAILDQAKSELQVLTGALMTRNPGLGFLWLGAALLGIHDSVLNGMRALFYPVGLTLAGWTDTRMSFIQEPVRGASPAKGTTITRADEARLLFLSQSMEHTQPPIVPFGPFGLANIADCNLEVQAHARCRSSSHGLCYSGWTWDWRDGARAPTPQDPSPPLLLNGRTLAQQEGGGEQEEAADGGGQILLLVDYSQMDRENDGSEAVTRNTFMWLRGADGFPVAERELRQHEWIDNLEESDDDMEGAAPEGDWRSIGALRSVNVGPGSRARRWRRRTGATAFIELSLHFGGPSRSRNGNDTKHMRDVSVRWYQRICHS</sequence>